<dbReference type="RefSeq" id="WP_343820632.1">
    <property type="nucleotide sequence ID" value="NZ_BAAAFN010000010.1"/>
</dbReference>
<dbReference type="SUPFAM" id="SSF141673">
    <property type="entry name" value="MOSC N-terminal domain-like"/>
    <property type="match status" value="1"/>
</dbReference>
<name>A0ABP3DB33_9BURK</name>
<comment type="caution">
    <text evidence="2">The sequence shown here is derived from an EMBL/GenBank/DDBJ whole genome shotgun (WGS) entry which is preliminary data.</text>
</comment>
<dbReference type="Pfam" id="PF03476">
    <property type="entry name" value="MOSC_N"/>
    <property type="match status" value="1"/>
</dbReference>
<feature type="domain" description="Molybdenum cofactor sulfurase middle" evidence="1">
    <location>
        <begin position="21"/>
        <end position="112"/>
    </location>
</feature>
<sequence length="129" mass="14160">MTSESSFRPIAGAAILADEAARPYDRCWLVVDDQDCWLDAGRAPALAELEISMRFGYLAIRAPGMLRLDVPLDVIEDDDSVERTARIGGHEVRVVDEGELASAWFSQWLGQPSRLVKVHPAAGQVAWPA</sequence>
<organism evidence="2 3">
    <name type="scientific">Castellaniella daejeonensis</name>
    <dbReference type="NCBI Taxonomy" id="659013"/>
    <lineage>
        <taxon>Bacteria</taxon>
        <taxon>Pseudomonadati</taxon>
        <taxon>Pseudomonadota</taxon>
        <taxon>Betaproteobacteria</taxon>
        <taxon>Burkholderiales</taxon>
        <taxon>Alcaligenaceae</taxon>
        <taxon>Castellaniella</taxon>
    </lineage>
</organism>
<evidence type="ECO:0000313" key="3">
    <source>
        <dbReference type="Proteomes" id="UP001501176"/>
    </source>
</evidence>
<dbReference type="EMBL" id="BAAAFN010000010">
    <property type="protein sequence ID" value="GAA0225993.1"/>
    <property type="molecule type" value="Genomic_DNA"/>
</dbReference>
<reference evidence="3" key="1">
    <citation type="journal article" date="2019" name="Int. J. Syst. Evol. Microbiol.">
        <title>The Global Catalogue of Microorganisms (GCM) 10K type strain sequencing project: providing services to taxonomists for standard genome sequencing and annotation.</title>
        <authorList>
            <consortium name="The Broad Institute Genomics Platform"/>
            <consortium name="The Broad Institute Genome Sequencing Center for Infectious Disease"/>
            <person name="Wu L."/>
            <person name="Ma J."/>
        </authorList>
    </citation>
    <scope>NUCLEOTIDE SEQUENCE [LARGE SCALE GENOMIC DNA]</scope>
    <source>
        <strain evidence="3">JCM 16240</strain>
    </source>
</reference>
<evidence type="ECO:0000259" key="1">
    <source>
        <dbReference type="Pfam" id="PF03476"/>
    </source>
</evidence>
<evidence type="ECO:0000313" key="2">
    <source>
        <dbReference type="EMBL" id="GAA0225993.1"/>
    </source>
</evidence>
<gene>
    <name evidence="2" type="ORF">GCM10009125_13680</name>
</gene>
<protein>
    <submittedName>
        <fullName evidence="2">MOSC N-terminal beta barrel domain-containing protein</fullName>
    </submittedName>
</protein>
<proteinExistence type="predicted"/>
<dbReference type="InterPro" id="IPR005303">
    <property type="entry name" value="MOCOS_middle"/>
</dbReference>
<dbReference type="Proteomes" id="UP001501176">
    <property type="component" value="Unassembled WGS sequence"/>
</dbReference>
<keyword evidence="3" id="KW-1185">Reference proteome</keyword>
<accession>A0ABP3DB33</accession>